<dbReference type="OrthoDB" id="5197839at2"/>
<proteinExistence type="predicted"/>
<dbReference type="Proteomes" id="UP000219482">
    <property type="component" value="Unassembled WGS sequence"/>
</dbReference>
<dbReference type="EMBL" id="OCNK01000002">
    <property type="protein sequence ID" value="SOD97897.1"/>
    <property type="molecule type" value="Genomic_DNA"/>
</dbReference>
<accession>A0A286GQR7</accession>
<reference evidence="2" key="1">
    <citation type="submission" date="2017-09" db="EMBL/GenBank/DDBJ databases">
        <authorList>
            <person name="Varghese N."/>
            <person name="Submissions S."/>
        </authorList>
    </citation>
    <scope>NUCLEOTIDE SEQUENCE [LARGE SCALE GENOMIC DNA]</scope>
    <source>
        <strain evidence="2">DSM 44270</strain>
    </source>
</reference>
<keyword evidence="2" id="KW-1185">Reference proteome</keyword>
<name>A0A286GQR7_9ACTN</name>
<evidence type="ECO:0000313" key="2">
    <source>
        <dbReference type="Proteomes" id="UP000219482"/>
    </source>
</evidence>
<sequence length="109" mass="11421">MDLELFFEGLDADLLDAVVDVRVADLAVADAPADGPGASSGELRVSSARPSARISLDLPVGDAMYEPGLLVRVRGRTPDDGRIEFFTTSATPVTAPSKGPVRVLLSRIA</sequence>
<dbReference type="AlphaFoldDB" id="A0A286GQR7"/>
<evidence type="ECO:0000313" key="1">
    <source>
        <dbReference type="EMBL" id="SOD97897.1"/>
    </source>
</evidence>
<gene>
    <name evidence="1" type="ORF">SAMN06272739_1654</name>
</gene>
<protein>
    <submittedName>
        <fullName evidence="1">Uncharacterized protein</fullName>
    </submittedName>
</protein>
<organism evidence="1 2">
    <name type="scientific">Blastococcus haudaquaticus</name>
    <dbReference type="NCBI Taxonomy" id="1938745"/>
    <lineage>
        <taxon>Bacteria</taxon>
        <taxon>Bacillati</taxon>
        <taxon>Actinomycetota</taxon>
        <taxon>Actinomycetes</taxon>
        <taxon>Geodermatophilales</taxon>
        <taxon>Geodermatophilaceae</taxon>
        <taxon>Blastococcus</taxon>
    </lineage>
</organism>
<dbReference type="RefSeq" id="WP_097183426.1">
    <property type="nucleotide sequence ID" value="NZ_OCNK01000002.1"/>
</dbReference>